<reference evidence="3" key="1">
    <citation type="submission" date="2017-08" db="EMBL/GenBank/DDBJ databases">
        <title>A dynamic microbial community with high functional redundancy inhabits the cold, oxic subseafloor aquifer.</title>
        <authorList>
            <person name="Tully B.J."/>
            <person name="Wheat C.G."/>
            <person name="Glazer B.T."/>
            <person name="Huber J.A."/>
        </authorList>
    </citation>
    <scope>NUCLEOTIDE SEQUENCE [LARGE SCALE GENOMIC DNA]</scope>
</reference>
<dbReference type="EMBL" id="NVUL01000046">
    <property type="protein sequence ID" value="PCI77340.1"/>
    <property type="molecule type" value="Genomic_DNA"/>
</dbReference>
<accession>A0A2A4X446</accession>
<dbReference type="SUPFAM" id="SSF51905">
    <property type="entry name" value="FAD/NAD(P)-binding domain"/>
    <property type="match status" value="1"/>
</dbReference>
<dbReference type="InterPro" id="IPR002937">
    <property type="entry name" value="Amino_oxidase"/>
</dbReference>
<comment type="caution">
    <text evidence="2">The sequence shown here is derived from an EMBL/GenBank/DDBJ whole genome shotgun (WGS) entry which is preliminary data.</text>
</comment>
<evidence type="ECO:0000313" key="2">
    <source>
        <dbReference type="EMBL" id="PCI77340.1"/>
    </source>
</evidence>
<dbReference type="Gene3D" id="3.90.660.10">
    <property type="match status" value="1"/>
</dbReference>
<dbReference type="PANTHER" id="PTHR16128:SF5">
    <property type="entry name" value="FAD_NAD(P)-BINDING OXIDOREDUCTASE FAMILY PROTEIN"/>
    <property type="match status" value="1"/>
</dbReference>
<dbReference type="AlphaFoldDB" id="A0A2A4X446"/>
<evidence type="ECO:0000313" key="3">
    <source>
        <dbReference type="Proteomes" id="UP000218767"/>
    </source>
</evidence>
<protein>
    <submittedName>
        <fullName evidence="2">Amine oxidoreductase</fullName>
    </submittedName>
</protein>
<name>A0A2A4X446_9GAMM</name>
<proteinExistence type="predicted"/>
<gene>
    <name evidence="2" type="ORF">COB20_08295</name>
</gene>
<dbReference type="InterPro" id="IPR036188">
    <property type="entry name" value="FAD/NAD-bd_sf"/>
</dbReference>
<organism evidence="2 3">
    <name type="scientific">SAR86 cluster bacterium</name>
    <dbReference type="NCBI Taxonomy" id="2030880"/>
    <lineage>
        <taxon>Bacteria</taxon>
        <taxon>Pseudomonadati</taxon>
        <taxon>Pseudomonadota</taxon>
        <taxon>Gammaproteobacteria</taxon>
        <taxon>SAR86 cluster</taxon>
    </lineage>
</organism>
<dbReference type="GO" id="GO:0016491">
    <property type="term" value="F:oxidoreductase activity"/>
    <property type="evidence" value="ECO:0007669"/>
    <property type="project" value="InterPro"/>
</dbReference>
<dbReference type="Proteomes" id="UP000218767">
    <property type="component" value="Unassembled WGS sequence"/>
</dbReference>
<evidence type="ECO:0000259" key="1">
    <source>
        <dbReference type="Pfam" id="PF01593"/>
    </source>
</evidence>
<dbReference type="Pfam" id="PF01593">
    <property type="entry name" value="Amino_oxidase"/>
    <property type="match status" value="1"/>
</dbReference>
<feature type="domain" description="Amine oxidase" evidence="1">
    <location>
        <begin position="100"/>
        <end position="315"/>
    </location>
</feature>
<sequence length="329" mass="36663">MKSIAIIGAGLAGLTLAKQMQDIAEISVFEKSRGFGGRMATLQAGPYQFDHGAQFFTARSTQFQSLIKDHIAEKQIQAWRPRVLTLEIQKKPFIREWFEPHYIAVPGMNSLCKALALGLDVNLETQVADIEAVDQGWLLRDSAGERLGFFDWVISTLPAPQANELLPDCFAYKSELSTVDFSPCFSLMLGFQSTHKLNFDAALVRNSPLSWIASNSSKPGRPPSFSLMVHSDNAWARTQFPSNIDEVLHGMLEALGKVMSDSLPPPDHIAIHRWKYAKAETSCEEAFLLDESNRLAACGDWCGGNRVEDAYLSGLKLGEQLQTLWRRRT</sequence>
<dbReference type="Pfam" id="PF13450">
    <property type="entry name" value="NAD_binding_8"/>
    <property type="match status" value="1"/>
</dbReference>
<dbReference type="Gene3D" id="3.50.50.60">
    <property type="entry name" value="FAD/NAD(P)-binding domain"/>
    <property type="match status" value="1"/>
</dbReference>
<dbReference type="PANTHER" id="PTHR16128">
    <property type="entry name" value="FAD/NAD(P)-BINDING OXIDOREDUCTASE FAMILY PROTEIN"/>
    <property type="match status" value="1"/>
</dbReference>